<evidence type="ECO:0008006" key="4">
    <source>
        <dbReference type="Google" id="ProtNLM"/>
    </source>
</evidence>
<evidence type="ECO:0000313" key="3">
    <source>
        <dbReference type="Proteomes" id="UP000283341"/>
    </source>
</evidence>
<gene>
    <name evidence="2" type="ORF">DWX97_18055</name>
</gene>
<feature type="signal peptide" evidence="1">
    <location>
        <begin position="1"/>
        <end position="26"/>
    </location>
</feature>
<comment type="caution">
    <text evidence="2">The sequence shown here is derived from an EMBL/GenBank/DDBJ whole genome shotgun (WGS) entry which is preliminary data.</text>
</comment>
<protein>
    <recommendedName>
        <fullName evidence="4">DUF4906 domain-containing protein</fullName>
    </recommendedName>
</protein>
<reference evidence="2 3" key="1">
    <citation type="submission" date="2018-08" db="EMBL/GenBank/DDBJ databases">
        <title>A genome reference for cultivated species of the human gut microbiota.</title>
        <authorList>
            <person name="Zou Y."/>
            <person name="Xue W."/>
            <person name="Luo G."/>
        </authorList>
    </citation>
    <scope>NUCLEOTIDE SEQUENCE [LARGE SCALE GENOMIC DNA]</scope>
    <source>
        <strain evidence="2 3">AF22-3AC</strain>
    </source>
</reference>
<dbReference type="RefSeq" id="WP_118403238.1">
    <property type="nucleotide sequence ID" value="NZ_JADNFX010000025.1"/>
</dbReference>
<feature type="chain" id="PRO_5019111981" description="DUF4906 domain-containing protein" evidence="1">
    <location>
        <begin position="27"/>
        <end position="804"/>
    </location>
</feature>
<sequence length="804" mass="91714">MTVIIQRLTYKALSLFGMLCVMTSCQQDALSYMSDNRNNRLTARKCAVVTRSVPPNSYFDRNTAYRLWAYRPDNNEYMFAEASNGILAKESSGRYIEMSQDNAKLLREAFNIYGFTDESELTDDTDEKVLAADASSTHDDPTYTISYNRQVETGYPDYYRAYLEYDSENENKTSPIMEFKHILSRVRVQVIQQDNGQASGGNDKEGLYQSLRLHAVELQGVYDTETYNVRQGAFSSPVNQTSRILREVAEGEDIIPAEASTAPFSESYIFPTLEQDKEKALILRLTIGGDDAKVFSNKEAGDGKYYVDMPLCDRYKTDKQGDYTIPLVFEANHSYMLRIIFAKDGIVTFVPEVYPWFDGETENTENGEGYEEQPLGNTHLFDNLIWSDRNLGAEDYYPDDSESFKKCTGFFYQFGRNIPYFPMEIENGKLVDKLEDDVFVYPVVSDPIGRLHAPYQRPAGNTNADTPADIPFVTEVEKINHTDLEAGLQSLSYNCWPNGFDNELWSDVLTQPTPPGWRLPTQEEFFGILPSTPYAGNISFMRNVKWYGPGEEAGGAGSAVFQDKRNVIYVHIPTSEDYPDWPSSKVLDITDPASYMYNAPGYGDNYMPSGDPYEGYSSEYIISKEYPDEKSEPIQQIGTTAKPVWGVIYGIKKVGTTEAYRMRWRIMNTDPSGNFYALVIERFTATATDRLSYDKNASNYYRKYDWERPSAVLYMPISGMIGEAQWQERSGKLGNFGVETIFATSERGQSYVHQGKKYQTYKTYRIKLYGTDRLNQFLYPAADRRGSGTQIRLVRESTYQPDRK</sequence>
<dbReference type="Proteomes" id="UP000283341">
    <property type="component" value="Unassembled WGS sequence"/>
</dbReference>
<evidence type="ECO:0000313" key="2">
    <source>
        <dbReference type="EMBL" id="RGS34952.1"/>
    </source>
</evidence>
<accession>A0A412IDJ2</accession>
<dbReference type="AlphaFoldDB" id="A0A412IDJ2"/>
<organism evidence="2 3">
    <name type="scientific">Bacteroides cellulosilyticus</name>
    <dbReference type="NCBI Taxonomy" id="246787"/>
    <lineage>
        <taxon>Bacteria</taxon>
        <taxon>Pseudomonadati</taxon>
        <taxon>Bacteroidota</taxon>
        <taxon>Bacteroidia</taxon>
        <taxon>Bacteroidales</taxon>
        <taxon>Bacteroidaceae</taxon>
        <taxon>Bacteroides</taxon>
    </lineage>
</organism>
<name>A0A412IDJ2_9BACE</name>
<proteinExistence type="predicted"/>
<dbReference type="EMBL" id="QRVJ01000018">
    <property type="protein sequence ID" value="RGS34952.1"/>
    <property type="molecule type" value="Genomic_DNA"/>
</dbReference>
<dbReference type="Pfam" id="PF13149">
    <property type="entry name" value="Mfa_like_1"/>
    <property type="match status" value="1"/>
</dbReference>
<keyword evidence="1" id="KW-0732">Signal</keyword>
<dbReference type="InterPro" id="IPR025049">
    <property type="entry name" value="Mfa-like_1"/>
</dbReference>
<dbReference type="PROSITE" id="PS51257">
    <property type="entry name" value="PROKAR_LIPOPROTEIN"/>
    <property type="match status" value="1"/>
</dbReference>
<evidence type="ECO:0000256" key="1">
    <source>
        <dbReference type="SAM" id="SignalP"/>
    </source>
</evidence>